<sequence length="72" mass="8468">MLRLDLNEEIPWLKPNSAGNTRKWLQSDSTFQHLKFQNQRVQGPRFIIKKPALWIVPRQPLDLLIGKEMACL</sequence>
<organism evidence="1 2">
    <name type="scientific">Trichinella zimbabwensis</name>
    <dbReference type="NCBI Taxonomy" id="268475"/>
    <lineage>
        <taxon>Eukaryota</taxon>
        <taxon>Metazoa</taxon>
        <taxon>Ecdysozoa</taxon>
        <taxon>Nematoda</taxon>
        <taxon>Enoplea</taxon>
        <taxon>Dorylaimia</taxon>
        <taxon>Trichinellida</taxon>
        <taxon>Trichinellidae</taxon>
        <taxon>Trichinella</taxon>
    </lineage>
</organism>
<comment type="caution">
    <text evidence="1">The sequence shown here is derived from an EMBL/GenBank/DDBJ whole genome shotgun (WGS) entry which is preliminary data.</text>
</comment>
<gene>
    <name evidence="1" type="ORF">T11_3116</name>
</gene>
<keyword evidence="2" id="KW-1185">Reference proteome</keyword>
<proteinExistence type="predicted"/>
<accession>A0A0V1GST2</accession>
<dbReference type="AlphaFoldDB" id="A0A0V1GST2"/>
<evidence type="ECO:0000313" key="2">
    <source>
        <dbReference type="Proteomes" id="UP000055024"/>
    </source>
</evidence>
<protein>
    <submittedName>
        <fullName evidence="1">Uncharacterized protein</fullName>
    </submittedName>
</protein>
<dbReference type="Proteomes" id="UP000055024">
    <property type="component" value="Unassembled WGS sequence"/>
</dbReference>
<name>A0A0V1GST2_9BILA</name>
<evidence type="ECO:0000313" key="1">
    <source>
        <dbReference type="EMBL" id="KRZ01340.1"/>
    </source>
</evidence>
<reference evidence="1" key="1">
    <citation type="submission" date="2015-01" db="EMBL/GenBank/DDBJ databases">
        <title>Evolution of Trichinella species and genotypes.</title>
        <authorList>
            <person name="Korhonen P.K."/>
            <person name="Edoardo P."/>
            <person name="Giuseppe L.R."/>
            <person name="Gasser R.B."/>
        </authorList>
    </citation>
    <scope>NUCLEOTIDE SEQUENCE [LARGE SCALE GENOMIC DNA]</scope>
    <source>
        <strain evidence="1">ISS1029</strain>
    </source>
</reference>
<dbReference type="EMBL" id="JYDP01000300">
    <property type="protein sequence ID" value="KRZ01340.1"/>
    <property type="molecule type" value="Genomic_DNA"/>
</dbReference>